<feature type="domain" description="NlpC/P60" evidence="7">
    <location>
        <begin position="294"/>
        <end position="418"/>
    </location>
</feature>
<name>A0A1I2GGS5_9ACTN</name>
<sequence>MLPRSRWRTAGTAVRTAVALLAAAALSAGAVQPAAADPSDQPGGTTAVLDSRALDRLQQRAAEVQAGLQQQQAEVAAAREELVQAQAVVAAAEAVVSDAAGELAVHQREVAGYAAAIYRDGGAVTPLTLLLSGGDPGDVVSALGFLEVVDAHAARVIGAAEELRQAALGEQRRAAAALAEARARADAVAATVAGLEAAAAAVTGELDEALAVVDGQLARLQREQLDVNDRTAANWGAYLQQLGAAGITPPPAAALLDPAAGLPAGLVPVGAGDGTAQRGAAQLPRQPTSLLVLPAETLAAVTAAMDALGRPYAPGTAGPDSWDCGALVRSAYGAAGVPLPGGQADLFAVTPPVAPADVLPGDLVFLGTAESGLGHVGIALDPTTMLAADARAGAVVVRTLPGDQVLGIGRPSLGQRAPVAAPGPAGGALRVECGNTVYPASYDGARSWGGYPNGLIPPSAMCPIGVGAHTLRCDAAAAYRAMSAAYAGAFGGPICLTDSYRSYAGQVRLYGQKPALAAVPGTSNHGWGLAVDLCGGIERFATPQYAWMTANAGRFGFLHPDWAEPGNGREEPWHWEFAGT</sequence>
<dbReference type="RefSeq" id="WP_092199296.1">
    <property type="nucleotide sequence ID" value="NZ_FOND01000009.1"/>
</dbReference>
<dbReference type="Gene3D" id="3.30.1380.10">
    <property type="match status" value="1"/>
</dbReference>
<dbReference type="AlphaFoldDB" id="A0A1I2GGS5"/>
<keyword evidence="2" id="KW-0645">Protease</keyword>
<dbReference type="GO" id="GO:0006508">
    <property type="term" value="P:proteolysis"/>
    <property type="evidence" value="ECO:0007669"/>
    <property type="project" value="UniProtKB-KW"/>
</dbReference>
<protein>
    <submittedName>
        <fullName evidence="8">NlpC/P60 family protein</fullName>
    </submittedName>
</protein>
<evidence type="ECO:0000256" key="4">
    <source>
        <dbReference type="ARBA" id="ARBA00022807"/>
    </source>
</evidence>
<dbReference type="PANTHER" id="PTHR47053:SF1">
    <property type="entry name" value="MUREIN DD-ENDOPEPTIDASE MEPH-RELATED"/>
    <property type="match status" value="1"/>
</dbReference>
<evidence type="ECO:0000313" key="8">
    <source>
        <dbReference type="EMBL" id="SFF16403.1"/>
    </source>
</evidence>
<feature type="signal peptide" evidence="6">
    <location>
        <begin position="1"/>
        <end position="36"/>
    </location>
</feature>
<dbReference type="Gene3D" id="3.90.1720.10">
    <property type="entry name" value="endopeptidase domain like (from Nostoc punctiforme)"/>
    <property type="match status" value="1"/>
</dbReference>
<keyword evidence="4" id="KW-0788">Thiol protease</keyword>
<feature type="chain" id="PRO_5011715949" evidence="6">
    <location>
        <begin position="37"/>
        <end position="580"/>
    </location>
</feature>
<evidence type="ECO:0000256" key="1">
    <source>
        <dbReference type="ARBA" id="ARBA00007074"/>
    </source>
</evidence>
<dbReference type="PANTHER" id="PTHR47053">
    <property type="entry name" value="MUREIN DD-ENDOPEPTIDASE MEPH-RELATED"/>
    <property type="match status" value="1"/>
</dbReference>
<dbReference type="PROSITE" id="PS51935">
    <property type="entry name" value="NLPC_P60"/>
    <property type="match status" value="1"/>
</dbReference>
<dbReference type="InterPro" id="IPR000064">
    <property type="entry name" value="NLP_P60_dom"/>
</dbReference>
<accession>A0A1I2GGS5</accession>
<dbReference type="InterPro" id="IPR051202">
    <property type="entry name" value="Peptidase_C40"/>
</dbReference>
<dbReference type="Pfam" id="PF02557">
    <property type="entry name" value="VanY"/>
    <property type="match status" value="1"/>
</dbReference>
<dbReference type="Pfam" id="PF00877">
    <property type="entry name" value="NLPC_P60"/>
    <property type="match status" value="1"/>
</dbReference>
<reference evidence="9" key="1">
    <citation type="submission" date="2016-10" db="EMBL/GenBank/DDBJ databases">
        <authorList>
            <person name="Varghese N."/>
            <person name="Submissions S."/>
        </authorList>
    </citation>
    <scope>NUCLEOTIDE SEQUENCE [LARGE SCALE GENOMIC DNA]</scope>
    <source>
        <strain evidence="9">DSM 46838</strain>
    </source>
</reference>
<dbReference type="SUPFAM" id="SSF55166">
    <property type="entry name" value="Hedgehog/DD-peptidase"/>
    <property type="match status" value="1"/>
</dbReference>
<dbReference type="CDD" id="cd14814">
    <property type="entry name" value="Peptidase_M15"/>
    <property type="match status" value="1"/>
</dbReference>
<evidence type="ECO:0000256" key="5">
    <source>
        <dbReference type="SAM" id="Coils"/>
    </source>
</evidence>
<evidence type="ECO:0000256" key="3">
    <source>
        <dbReference type="ARBA" id="ARBA00022801"/>
    </source>
</evidence>
<keyword evidence="9" id="KW-1185">Reference proteome</keyword>
<gene>
    <name evidence="8" type="ORF">SAMN05216574_109169</name>
</gene>
<dbReference type="InterPro" id="IPR003709">
    <property type="entry name" value="VanY-like_core_dom"/>
</dbReference>
<dbReference type="STRING" id="1798228.SAMN05216574_109169"/>
<feature type="coiled-coil region" evidence="5">
    <location>
        <begin position="54"/>
        <end position="95"/>
    </location>
</feature>
<evidence type="ECO:0000256" key="2">
    <source>
        <dbReference type="ARBA" id="ARBA00022670"/>
    </source>
</evidence>
<dbReference type="Proteomes" id="UP000198589">
    <property type="component" value="Unassembled WGS sequence"/>
</dbReference>
<keyword evidence="3" id="KW-0378">Hydrolase</keyword>
<dbReference type="EMBL" id="FOND01000009">
    <property type="protein sequence ID" value="SFF16403.1"/>
    <property type="molecule type" value="Genomic_DNA"/>
</dbReference>
<dbReference type="GO" id="GO:0008234">
    <property type="term" value="F:cysteine-type peptidase activity"/>
    <property type="evidence" value="ECO:0007669"/>
    <property type="project" value="UniProtKB-KW"/>
</dbReference>
<evidence type="ECO:0000259" key="7">
    <source>
        <dbReference type="PROSITE" id="PS51935"/>
    </source>
</evidence>
<comment type="similarity">
    <text evidence="1">Belongs to the peptidase C40 family.</text>
</comment>
<keyword evidence="5" id="KW-0175">Coiled coil</keyword>
<organism evidence="8 9">
    <name type="scientific">Blastococcus tunisiensis</name>
    <dbReference type="NCBI Taxonomy" id="1798228"/>
    <lineage>
        <taxon>Bacteria</taxon>
        <taxon>Bacillati</taxon>
        <taxon>Actinomycetota</taxon>
        <taxon>Actinomycetes</taxon>
        <taxon>Geodermatophilales</taxon>
        <taxon>Geodermatophilaceae</taxon>
        <taxon>Blastococcus</taxon>
    </lineage>
</organism>
<dbReference type="InterPro" id="IPR009045">
    <property type="entry name" value="Zn_M74/Hedgehog-like"/>
</dbReference>
<evidence type="ECO:0000313" key="9">
    <source>
        <dbReference type="Proteomes" id="UP000198589"/>
    </source>
</evidence>
<dbReference type="SUPFAM" id="SSF54001">
    <property type="entry name" value="Cysteine proteinases"/>
    <property type="match status" value="1"/>
</dbReference>
<dbReference type="Gene3D" id="6.10.250.3150">
    <property type="match status" value="1"/>
</dbReference>
<dbReference type="OrthoDB" id="1099523at2"/>
<evidence type="ECO:0000256" key="6">
    <source>
        <dbReference type="SAM" id="SignalP"/>
    </source>
</evidence>
<dbReference type="InterPro" id="IPR038765">
    <property type="entry name" value="Papain-like_cys_pep_sf"/>
</dbReference>
<proteinExistence type="inferred from homology"/>
<keyword evidence="6" id="KW-0732">Signal</keyword>